<dbReference type="Gene3D" id="2.40.50.320">
    <property type="entry name" value="Copper binding periplasmic protein CusF"/>
    <property type="match status" value="1"/>
</dbReference>
<comment type="caution">
    <text evidence="2">The sequence shown here is derived from an EMBL/GenBank/DDBJ whole genome shotgun (WGS) entry which is preliminary data.</text>
</comment>
<evidence type="ECO:0000256" key="1">
    <source>
        <dbReference type="SAM" id="SignalP"/>
    </source>
</evidence>
<organism evidence="2 3">
    <name type="scientific">Uliginosibacterium paludis</name>
    <dbReference type="NCBI Taxonomy" id="1615952"/>
    <lineage>
        <taxon>Bacteria</taxon>
        <taxon>Pseudomonadati</taxon>
        <taxon>Pseudomonadota</taxon>
        <taxon>Betaproteobacteria</taxon>
        <taxon>Rhodocyclales</taxon>
        <taxon>Zoogloeaceae</taxon>
        <taxon>Uliginosibacterium</taxon>
    </lineage>
</organism>
<dbReference type="Proteomes" id="UP001548590">
    <property type="component" value="Unassembled WGS sequence"/>
</dbReference>
<sequence>MNSIKTVLALTAMSWGIALSMPALAQANMDHSKMGMSQEASMMTDGEVRKIDPAAGKLTLKHGEIKNLDMPGMTMVFAVKDKGLLNNLKPGDKVKFMVVNEAGKMIVTDIQPAK</sequence>
<reference evidence="2 3" key="1">
    <citation type="submission" date="2024-07" db="EMBL/GenBank/DDBJ databases">
        <title>Uliginosibacterium paludis KCTC:42655.</title>
        <authorList>
            <person name="Kim M.K."/>
        </authorList>
    </citation>
    <scope>NUCLEOTIDE SEQUENCE [LARGE SCALE GENOMIC DNA]</scope>
    <source>
        <strain evidence="2 3">KCTC 42655</strain>
    </source>
</reference>
<keyword evidence="1" id="KW-0732">Signal</keyword>
<evidence type="ECO:0000313" key="2">
    <source>
        <dbReference type="EMBL" id="MET1488700.1"/>
    </source>
</evidence>
<protein>
    <submittedName>
        <fullName evidence="2">Copper-binding protein</fullName>
    </submittedName>
</protein>
<dbReference type="InterPro" id="IPR042230">
    <property type="entry name" value="CusF_sf"/>
</dbReference>
<accession>A0ABV2CLB8</accession>
<evidence type="ECO:0000313" key="3">
    <source>
        <dbReference type="Proteomes" id="UP001548590"/>
    </source>
</evidence>
<feature type="chain" id="PRO_5047025877" evidence="1">
    <location>
        <begin position="26"/>
        <end position="114"/>
    </location>
</feature>
<gene>
    <name evidence="2" type="ORF">ABVT11_02590</name>
</gene>
<dbReference type="Pfam" id="PF11604">
    <property type="entry name" value="CusF_Ec"/>
    <property type="match status" value="1"/>
</dbReference>
<dbReference type="InterPro" id="IPR021647">
    <property type="entry name" value="CusF_Ec"/>
</dbReference>
<dbReference type="EMBL" id="JBEWLZ010000001">
    <property type="protein sequence ID" value="MET1488700.1"/>
    <property type="molecule type" value="Genomic_DNA"/>
</dbReference>
<proteinExistence type="predicted"/>
<keyword evidence="3" id="KW-1185">Reference proteome</keyword>
<feature type="signal peptide" evidence="1">
    <location>
        <begin position="1"/>
        <end position="25"/>
    </location>
</feature>
<name>A0ABV2CLB8_9RHOO</name>
<dbReference type="RefSeq" id="WP_345927050.1">
    <property type="nucleotide sequence ID" value="NZ_JBDIVF010000003.1"/>
</dbReference>